<keyword evidence="3" id="KW-0378">Hydrolase</keyword>
<comment type="caution">
    <text evidence="3">The sequence shown here is derived from an EMBL/GenBank/DDBJ whole genome shotgun (WGS) entry which is preliminary data.</text>
</comment>
<dbReference type="RefSeq" id="WP_379906320.1">
    <property type="nucleotide sequence ID" value="NZ_JBHRTR010000050.1"/>
</dbReference>
<accession>A0ABV7L8T8</accession>
<dbReference type="SUPFAM" id="SSF56219">
    <property type="entry name" value="DNase I-like"/>
    <property type="match status" value="1"/>
</dbReference>
<dbReference type="InterPro" id="IPR005135">
    <property type="entry name" value="Endo/exonuclease/phosphatase"/>
</dbReference>
<reference evidence="4" key="1">
    <citation type="journal article" date="2019" name="Int. J. Syst. Evol. Microbiol.">
        <title>The Global Catalogue of Microorganisms (GCM) 10K type strain sequencing project: providing services to taxonomists for standard genome sequencing and annotation.</title>
        <authorList>
            <consortium name="The Broad Institute Genomics Platform"/>
            <consortium name="The Broad Institute Genome Sequencing Center for Infectious Disease"/>
            <person name="Wu L."/>
            <person name="Ma J."/>
        </authorList>
    </citation>
    <scope>NUCLEOTIDE SEQUENCE [LARGE SCALE GENOMIC DNA]</scope>
    <source>
        <strain evidence="4">KCTC 42964</strain>
    </source>
</reference>
<dbReference type="Pfam" id="PF03372">
    <property type="entry name" value="Exo_endo_phos"/>
    <property type="match status" value="1"/>
</dbReference>
<organism evidence="3 4">
    <name type="scientific">Marinibaculum pumilum</name>
    <dbReference type="NCBI Taxonomy" id="1766165"/>
    <lineage>
        <taxon>Bacteria</taxon>
        <taxon>Pseudomonadati</taxon>
        <taxon>Pseudomonadota</taxon>
        <taxon>Alphaproteobacteria</taxon>
        <taxon>Rhodospirillales</taxon>
        <taxon>Rhodospirillaceae</taxon>
        <taxon>Marinibaculum</taxon>
    </lineage>
</organism>
<proteinExistence type="predicted"/>
<feature type="transmembrane region" description="Helical" evidence="1">
    <location>
        <begin position="61"/>
        <end position="80"/>
    </location>
</feature>
<keyword evidence="4" id="KW-1185">Reference proteome</keyword>
<evidence type="ECO:0000313" key="3">
    <source>
        <dbReference type="EMBL" id="MFC3230859.1"/>
    </source>
</evidence>
<keyword evidence="3" id="KW-0540">Nuclease</keyword>
<feature type="domain" description="Endonuclease/exonuclease/phosphatase" evidence="2">
    <location>
        <begin position="98"/>
        <end position="310"/>
    </location>
</feature>
<name>A0ABV7L8T8_9PROT</name>
<dbReference type="GO" id="GO:0004519">
    <property type="term" value="F:endonuclease activity"/>
    <property type="evidence" value="ECO:0007669"/>
    <property type="project" value="UniProtKB-KW"/>
</dbReference>
<protein>
    <submittedName>
        <fullName evidence="3">Endonuclease/exonuclease/phosphatase family protein</fullName>
    </submittedName>
</protein>
<gene>
    <name evidence="3" type="ORF">ACFOGJ_26680</name>
</gene>
<evidence type="ECO:0000259" key="2">
    <source>
        <dbReference type="Pfam" id="PF03372"/>
    </source>
</evidence>
<dbReference type="Gene3D" id="3.60.10.10">
    <property type="entry name" value="Endonuclease/exonuclease/phosphatase"/>
    <property type="match status" value="1"/>
</dbReference>
<keyword evidence="1" id="KW-1133">Transmembrane helix</keyword>
<evidence type="ECO:0000313" key="4">
    <source>
        <dbReference type="Proteomes" id="UP001595528"/>
    </source>
</evidence>
<keyword evidence="1" id="KW-0812">Transmembrane</keyword>
<dbReference type="Proteomes" id="UP001595528">
    <property type="component" value="Unassembled WGS sequence"/>
</dbReference>
<feature type="transmembrane region" description="Helical" evidence="1">
    <location>
        <begin position="37"/>
        <end position="56"/>
    </location>
</feature>
<keyword evidence="3" id="KW-0255">Endonuclease</keyword>
<evidence type="ECO:0000256" key="1">
    <source>
        <dbReference type="SAM" id="Phobius"/>
    </source>
</evidence>
<keyword evidence="1" id="KW-0472">Membrane</keyword>
<dbReference type="InterPro" id="IPR036691">
    <property type="entry name" value="Endo/exonu/phosph_ase_sf"/>
</dbReference>
<dbReference type="EMBL" id="JBHRTR010000050">
    <property type="protein sequence ID" value="MFC3230859.1"/>
    <property type="molecule type" value="Genomic_DNA"/>
</dbReference>
<sequence>MRWLRFFFTIVAVVLLAVTAFSFLGQAIDVAELMANFRPQLLVAAVLLVAIGLLCWSRWTLILAVLACLANGWPLLPYYYPPAEPVAAGGDVSVLVVNLEGRPTAAAALVEIARTRMPDLIVLTEISGTAEAALRELDALYPFRAAELRNSPYNVLLLSRHRILAYQFVYPTTGYLPVLDARLCATQAVVTTETDGPPCYSVVALHAARPLGEGNLGLRNRQIAAAAGIAARDRQRPVLVAGDLNVTPWSSAFGRMLRSGSLTDVSEGRGIHPTWFSRFPFLGLPIDHVLANPGFRTAAVEVLPSIGSDHFPLLASLAFAPKAAQ</sequence>